<dbReference type="EMBL" id="JAUSQU010000001">
    <property type="protein sequence ID" value="MDP9843355.1"/>
    <property type="molecule type" value="Genomic_DNA"/>
</dbReference>
<dbReference type="Proteomes" id="UP001225356">
    <property type="component" value="Unassembled WGS sequence"/>
</dbReference>
<reference evidence="1 2" key="1">
    <citation type="submission" date="2023-07" db="EMBL/GenBank/DDBJ databases">
        <title>Sequencing the genomes of 1000 actinobacteria strains.</title>
        <authorList>
            <person name="Klenk H.-P."/>
        </authorList>
    </citation>
    <scope>NUCLEOTIDE SEQUENCE [LARGE SCALE GENOMIC DNA]</scope>
    <source>
        <strain evidence="1 2">DSM 46740</strain>
    </source>
</reference>
<sequence length="200" mass="21624">MNTNPQVPEHLLNLAQRFFAAGWSHADVVEALNNPPDGVARVLGDPARWEVAKARLSLWMDKSLQPVLSPSQRRARANSAKTRAQALARAKRAEHGQARPVDLAATVAHARQLLAEASPAAARAMATRAKKSGTRRDPERWNRADEAAAAAVDAGALAEPWALEEPDEDPVEVARRAAYAVALRRARWERAGRGSENAAG</sequence>
<name>A0ABT9Q9C7_9ACTN</name>
<protein>
    <submittedName>
        <fullName evidence="1">Uncharacterized protein</fullName>
    </submittedName>
</protein>
<dbReference type="RefSeq" id="WP_307557523.1">
    <property type="nucleotide sequence ID" value="NZ_JAUSQU010000001.1"/>
</dbReference>
<proteinExistence type="predicted"/>
<comment type="caution">
    <text evidence="1">The sequence shown here is derived from an EMBL/GenBank/DDBJ whole genome shotgun (WGS) entry which is preliminary data.</text>
</comment>
<keyword evidence="2" id="KW-1185">Reference proteome</keyword>
<evidence type="ECO:0000313" key="1">
    <source>
        <dbReference type="EMBL" id="MDP9843355.1"/>
    </source>
</evidence>
<evidence type="ECO:0000313" key="2">
    <source>
        <dbReference type="Proteomes" id="UP001225356"/>
    </source>
</evidence>
<accession>A0ABT9Q9C7</accession>
<gene>
    <name evidence="1" type="ORF">J2853_002566</name>
</gene>
<organism evidence="1 2">
    <name type="scientific">Streptosporangium lutulentum</name>
    <dbReference type="NCBI Taxonomy" id="1461250"/>
    <lineage>
        <taxon>Bacteria</taxon>
        <taxon>Bacillati</taxon>
        <taxon>Actinomycetota</taxon>
        <taxon>Actinomycetes</taxon>
        <taxon>Streptosporangiales</taxon>
        <taxon>Streptosporangiaceae</taxon>
        <taxon>Streptosporangium</taxon>
    </lineage>
</organism>